<feature type="transmembrane region" description="Helical" evidence="5">
    <location>
        <begin position="76"/>
        <end position="95"/>
    </location>
</feature>
<evidence type="ECO:0000256" key="5">
    <source>
        <dbReference type="SAM" id="Phobius"/>
    </source>
</evidence>
<feature type="domain" description="Major facilitator superfamily (MFS) profile" evidence="6">
    <location>
        <begin position="6"/>
        <end position="390"/>
    </location>
</feature>
<dbReference type="InterPro" id="IPR020846">
    <property type="entry name" value="MFS_dom"/>
</dbReference>
<feature type="transmembrane region" description="Helical" evidence="5">
    <location>
        <begin position="101"/>
        <end position="123"/>
    </location>
</feature>
<evidence type="ECO:0000313" key="7">
    <source>
        <dbReference type="EMBL" id="CAB4540664.1"/>
    </source>
</evidence>
<feature type="transmembrane region" description="Helical" evidence="5">
    <location>
        <begin position="304"/>
        <end position="326"/>
    </location>
</feature>
<dbReference type="AlphaFoldDB" id="A0A6J6BPL5"/>
<dbReference type="SUPFAM" id="SSF103473">
    <property type="entry name" value="MFS general substrate transporter"/>
    <property type="match status" value="1"/>
</dbReference>
<feature type="transmembrane region" description="Helical" evidence="5">
    <location>
        <begin position="251"/>
        <end position="272"/>
    </location>
</feature>
<evidence type="ECO:0000256" key="1">
    <source>
        <dbReference type="ARBA" id="ARBA00004141"/>
    </source>
</evidence>
<dbReference type="Pfam" id="PF07690">
    <property type="entry name" value="MFS_1"/>
    <property type="match status" value="1"/>
</dbReference>
<dbReference type="GO" id="GO:0022857">
    <property type="term" value="F:transmembrane transporter activity"/>
    <property type="evidence" value="ECO:0007669"/>
    <property type="project" value="InterPro"/>
</dbReference>
<feature type="transmembrane region" description="Helical" evidence="5">
    <location>
        <begin position="217"/>
        <end position="239"/>
    </location>
</feature>
<proteinExistence type="predicted"/>
<dbReference type="PANTHER" id="PTHR23514:SF13">
    <property type="entry name" value="INNER MEMBRANE PROTEIN YBJJ"/>
    <property type="match status" value="1"/>
</dbReference>
<reference evidence="7" key="1">
    <citation type="submission" date="2020-05" db="EMBL/GenBank/DDBJ databases">
        <authorList>
            <person name="Chiriac C."/>
            <person name="Salcher M."/>
            <person name="Ghai R."/>
            <person name="Kavagutti S V."/>
        </authorList>
    </citation>
    <scope>NUCLEOTIDE SEQUENCE</scope>
</reference>
<feature type="transmembrane region" description="Helical" evidence="5">
    <location>
        <begin position="338"/>
        <end position="357"/>
    </location>
</feature>
<dbReference type="InterPro" id="IPR011701">
    <property type="entry name" value="MFS"/>
</dbReference>
<dbReference type="Gene3D" id="1.20.1250.20">
    <property type="entry name" value="MFS general substrate transporter like domains"/>
    <property type="match status" value="2"/>
</dbReference>
<protein>
    <submittedName>
        <fullName evidence="7">Unannotated protein</fullName>
    </submittedName>
</protein>
<dbReference type="GO" id="GO:0016020">
    <property type="term" value="C:membrane"/>
    <property type="evidence" value="ECO:0007669"/>
    <property type="project" value="UniProtKB-SubCell"/>
</dbReference>
<dbReference type="PANTHER" id="PTHR23514">
    <property type="entry name" value="BYPASS OF STOP CODON PROTEIN 6"/>
    <property type="match status" value="1"/>
</dbReference>
<dbReference type="InterPro" id="IPR036259">
    <property type="entry name" value="MFS_trans_sf"/>
</dbReference>
<feature type="transmembrane region" description="Helical" evidence="5">
    <location>
        <begin position="363"/>
        <end position="382"/>
    </location>
</feature>
<feature type="transmembrane region" description="Helical" evidence="5">
    <location>
        <begin position="279"/>
        <end position="298"/>
    </location>
</feature>
<evidence type="ECO:0000256" key="3">
    <source>
        <dbReference type="ARBA" id="ARBA00022989"/>
    </source>
</evidence>
<keyword evidence="4 5" id="KW-0472">Membrane</keyword>
<dbReference type="InterPro" id="IPR051788">
    <property type="entry name" value="MFS_Transporter"/>
</dbReference>
<evidence type="ECO:0000256" key="4">
    <source>
        <dbReference type="ARBA" id="ARBA00023136"/>
    </source>
</evidence>
<organism evidence="7">
    <name type="scientific">freshwater metagenome</name>
    <dbReference type="NCBI Taxonomy" id="449393"/>
    <lineage>
        <taxon>unclassified sequences</taxon>
        <taxon>metagenomes</taxon>
        <taxon>ecological metagenomes</taxon>
    </lineage>
</organism>
<dbReference type="EMBL" id="CAEZSN010000041">
    <property type="protein sequence ID" value="CAB4540664.1"/>
    <property type="molecule type" value="Genomic_DNA"/>
</dbReference>
<keyword evidence="2 5" id="KW-0812">Transmembrane</keyword>
<feature type="transmembrane region" description="Helical" evidence="5">
    <location>
        <begin position="135"/>
        <end position="155"/>
    </location>
</feature>
<gene>
    <name evidence="7" type="ORF">UFOPK1433_00484</name>
</gene>
<sequence length="390" mass="41580">MSKNPKLGIWFAAAAMIFFTRALLFSTWQSRGPEVLEALHLDPAQMGLLVMLFPAGGLLGILFANTLSNRFGAGKLTIVGFSLGAVSLYLLGLTVSAGNVWLSGLCLIGMGLPMAIADFSGNLQGTEVNNRSKRSLFPAIHAAFGVGMMLAAAFSSYLIDNKIGLEFNYLVVAIVVAAGSIWAGLIFPNHVKKEISREEKIATSILAREVWTEKRTLIIALIGFSFIMAEISPGTWLPIALENSGFSGAEAASAFGWFWVVITLTRAIGGFVVDRIGRYGSIMLSAIITGLGISVFVFDSILHMPYLGIALWGMGLALGFPMSVNSMSDDPTRSAPRINMIITVVYISSILVGPVIGTIGQMFSIYAAFAVPLALMILSAVLSPATKQKV</sequence>
<feature type="transmembrane region" description="Helical" evidence="5">
    <location>
        <begin position="7"/>
        <end position="24"/>
    </location>
</feature>
<feature type="transmembrane region" description="Helical" evidence="5">
    <location>
        <begin position="167"/>
        <end position="187"/>
    </location>
</feature>
<name>A0A6J6BPL5_9ZZZZ</name>
<accession>A0A6J6BPL5</accession>
<evidence type="ECO:0000256" key="2">
    <source>
        <dbReference type="ARBA" id="ARBA00022692"/>
    </source>
</evidence>
<comment type="subcellular location">
    <subcellularLocation>
        <location evidence="1">Membrane</location>
        <topology evidence="1">Multi-pass membrane protein</topology>
    </subcellularLocation>
</comment>
<dbReference type="PROSITE" id="PS50850">
    <property type="entry name" value="MFS"/>
    <property type="match status" value="1"/>
</dbReference>
<feature type="transmembrane region" description="Helical" evidence="5">
    <location>
        <begin position="44"/>
        <end position="64"/>
    </location>
</feature>
<keyword evidence="3 5" id="KW-1133">Transmembrane helix</keyword>
<evidence type="ECO:0000259" key="6">
    <source>
        <dbReference type="PROSITE" id="PS50850"/>
    </source>
</evidence>